<dbReference type="PANTHER" id="PTHR45649">
    <property type="entry name" value="AMINO-ACID PERMEASE BAT1"/>
    <property type="match status" value="1"/>
</dbReference>
<dbReference type="GO" id="GO:0022857">
    <property type="term" value="F:transmembrane transporter activity"/>
    <property type="evidence" value="ECO:0007669"/>
    <property type="project" value="UniProtKB-ARBA"/>
</dbReference>
<feature type="transmembrane region" description="Helical" evidence="6">
    <location>
        <begin position="35"/>
        <end position="55"/>
    </location>
</feature>
<feature type="transmembrane region" description="Helical" evidence="6">
    <location>
        <begin position="67"/>
        <end position="87"/>
    </location>
</feature>
<evidence type="ECO:0000256" key="5">
    <source>
        <dbReference type="ARBA" id="ARBA00023136"/>
    </source>
</evidence>
<keyword evidence="2" id="KW-0813">Transport</keyword>
<dbReference type="EMBL" id="MPDK01000026">
    <property type="protein sequence ID" value="PWI56780.1"/>
    <property type="molecule type" value="Genomic_DNA"/>
</dbReference>
<reference evidence="7 8" key="1">
    <citation type="submission" date="2016-11" db="EMBL/GenBank/DDBJ databases">
        <title>Comparative genomics of Acidibacillus ferroxidans species.</title>
        <authorList>
            <person name="Oliveira G."/>
            <person name="Nunes G."/>
            <person name="Oliveira R."/>
            <person name="Araujo F."/>
            <person name="Salim A."/>
            <person name="Scholte L."/>
            <person name="Morais D."/>
            <person name="Nancucheo I."/>
            <person name="Johnson D.B."/>
            <person name="Grail B."/>
            <person name="Bittencourt J."/>
            <person name="Valadares R."/>
        </authorList>
    </citation>
    <scope>NUCLEOTIDE SEQUENCE [LARGE SCALE GENOMIC DNA]</scope>
    <source>
        <strain evidence="7 8">Y002</strain>
    </source>
</reference>
<dbReference type="Gene3D" id="1.20.1740.10">
    <property type="entry name" value="Amino acid/polyamine transporter I"/>
    <property type="match status" value="1"/>
</dbReference>
<gene>
    <name evidence="7" type="ORF">BM613_11900</name>
</gene>
<dbReference type="RefSeq" id="WP_109431421.1">
    <property type="nucleotide sequence ID" value="NZ_MPDK01000026.1"/>
</dbReference>
<dbReference type="AlphaFoldDB" id="A0A2U3D677"/>
<keyword evidence="3 6" id="KW-0812">Transmembrane</keyword>
<evidence type="ECO:0000256" key="6">
    <source>
        <dbReference type="SAM" id="Phobius"/>
    </source>
</evidence>
<evidence type="ECO:0000313" key="7">
    <source>
        <dbReference type="EMBL" id="PWI56780.1"/>
    </source>
</evidence>
<evidence type="ECO:0000256" key="4">
    <source>
        <dbReference type="ARBA" id="ARBA00022989"/>
    </source>
</evidence>
<dbReference type="Proteomes" id="UP000245380">
    <property type="component" value="Unassembled WGS sequence"/>
</dbReference>
<comment type="caution">
    <text evidence="7">The sequence shown here is derived from an EMBL/GenBank/DDBJ whole genome shotgun (WGS) entry which is preliminary data.</text>
</comment>
<proteinExistence type="predicted"/>
<name>A0A2U3D677_SULT2</name>
<keyword evidence="8" id="KW-1185">Reference proteome</keyword>
<organism evidence="7 8">
    <name type="scientific">Sulfoacidibacillus thermotolerans</name>
    <name type="common">Acidibacillus sulfuroxidans</name>
    <dbReference type="NCBI Taxonomy" id="1765684"/>
    <lineage>
        <taxon>Bacteria</taxon>
        <taxon>Bacillati</taxon>
        <taxon>Bacillota</taxon>
        <taxon>Bacilli</taxon>
        <taxon>Bacillales</taxon>
        <taxon>Alicyclobacillaceae</taxon>
        <taxon>Sulfoacidibacillus</taxon>
    </lineage>
</organism>
<dbReference type="GO" id="GO:0016020">
    <property type="term" value="C:membrane"/>
    <property type="evidence" value="ECO:0007669"/>
    <property type="project" value="UniProtKB-SubCell"/>
</dbReference>
<accession>A0A2U3D677</accession>
<dbReference type="OrthoDB" id="9762947at2"/>
<keyword evidence="4 6" id="KW-1133">Transmembrane helix</keyword>
<evidence type="ECO:0000256" key="2">
    <source>
        <dbReference type="ARBA" id="ARBA00022448"/>
    </source>
</evidence>
<evidence type="ECO:0000313" key="8">
    <source>
        <dbReference type="Proteomes" id="UP000245380"/>
    </source>
</evidence>
<keyword evidence="5 6" id="KW-0472">Membrane</keyword>
<comment type="subcellular location">
    <subcellularLocation>
        <location evidence="1">Membrane</location>
        <topology evidence="1">Multi-pass membrane protein</topology>
    </subcellularLocation>
</comment>
<feature type="transmembrane region" description="Helical" evidence="6">
    <location>
        <begin position="99"/>
        <end position="122"/>
    </location>
</feature>
<evidence type="ECO:0000256" key="1">
    <source>
        <dbReference type="ARBA" id="ARBA00004141"/>
    </source>
</evidence>
<dbReference type="PANTHER" id="PTHR45649:SF26">
    <property type="entry name" value="OS04G0435100 PROTEIN"/>
    <property type="match status" value="1"/>
</dbReference>
<sequence length="138" mass="15287">MHPTFKTPTKALWISAFIALLLSLSASFESIFTSFAVVGIYLSFQMIVLAAMIARIRGFRPSGSFQLGAWFWPIALLGFLYGVGMIINLSRPMAPSTPWYLDYEVLLATGGVVLLGVLVYFLHKRFTVSDKEGVTQES</sequence>
<evidence type="ECO:0000256" key="3">
    <source>
        <dbReference type="ARBA" id="ARBA00022692"/>
    </source>
</evidence>
<protein>
    <submittedName>
        <fullName evidence="7">Uncharacterized protein</fullName>
    </submittedName>
</protein>